<reference evidence="1 2" key="1">
    <citation type="journal article" date="2005" name="Arch. Microbiol.">
        <title>The genome sequence of an anaerobic aromatic-degrading denitrifying bacterium, strain EbN1.</title>
        <authorList>
            <person name="Rabus R."/>
            <person name="Kube M."/>
            <person name="Heider J."/>
            <person name="Beck A."/>
            <person name="Heitmann K."/>
            <person name="Widdel F."/>
            <person name="Reinhardt R."/>
        </authorList>
    </citation>
    <scope>NUCLEOTIDE SEQUENCE [LARGE SCALE GENOMIC DNA]</scope>
    <source>
        <strain evidence="1 2">EbN1</strain>
    </source>
</reference>
<evidence type="ECO:0000313" key="2">
    <source>
        <dbReference type="Proteomes" id="UP000006552"/>
    </source>
</evidence>
<dbReference type="KEGG" id="eba:ebA1495"/>
<organism evidence="1 2">
    <name type="scientific">Aromatoleum aromaticum (strain DSM 19018 / LMG 30748 / EbN1)</name>
    <name type="common">Azoarcus sp. (strain EbN1)</name>
    <dbReference type="NCBI Taxonomy" id="76114"/>
    <lineage>
        <taxon>Bacteria</taxon>
        <taxon>Pseudomonadati</taxon>
        <taxon>Pseudomonadota</taxon>
        <taxon>Betaproteobacteria</taxon>
        <taxon>Rhodocyclales</taxon>
        <taxon>Rhodocyclaceae</taxon>
        <taxon>Aromatoleum</taxon>
    </lineage>
</organism>
<dbReference type="Proteomes" id="UP000006552">
    <property type="component" value="Chromosome"/>
</dbReference>
<dbReference type="HOGENOM" id="CLU_3195492_0_0_4"/>
<accession>Q5P6W5</accession>
<protein>
    <submittedName>
        <fullName evidence="1">Uncharacterized protein</fullName>
    </submittedName>
</protein>
<sequence length="45" mass="5098">MELPLKNRHHGAMPQDFMVPGAKRTDRAVILFALLNKICLDSHIV</sequence>
<gene>
    <name evidence="1" type="ORF">ebA1495</name>
</gene>
<proteinExistence type="predicted"/>
<evidence type="ECO:0000313" key="1">
    <source>
        <dbReference type="EMBL" id="CAI06946.1"/>
    </source>
</evidence>
<name>Q5P6W5_AROAE</name>
<dbReference type="AlphaFoldDB" id="Q5P6W5"/>
<dbReference type="EMBL" id="CR555306">
    <property type="protein sequence ID" value="CAI06946.1"/>
    <property type="molecule type" value="Genomic_DNA"/>
</dbReference>
<keyword evidence="2" id="KW-1185">Reference proteome</keyword>
<dbReference type="STRING" id="76114.ebA1495"/>